<protein>
    <submittedName>
        <fullName evidence="1">Uncharacterized protein</fullName>
    </submittedName>
</protein>
<comment type="caution">
    <text evidence="1">The sequence shown here is derived from an EMBL/GenBank/DDBJ whole genome shotgun (WGS) entry which is preliminary data.</text>
</comment>
<dbReference type="EMBL" id="LQYS01000027">
    <property type="protein sequence ID" value="KYD16968.1"/>
    <property type="molecule type" value="Genomic_DNA"/>
</dbReference>
<sequence>MYSQFLAFMRVEKGNIATKDVVLLYDVGAWFYINSFFST</sequence>
<gene>
    <name evidence="1" type="ORF">B4119_3666</name>
</gene>
<reference evidence="1 2" key="1">
    <citation type="submission" date="2016-01" db="EMBL/GenBank/DDBJ databases">
        <title>Draft Genome Sequences of Seven Thermophilic Sporeformers Isolated from Foods.</title>
        <authorList>
            <person name="Berendsen E.M."/>
            <person name="Wells-Bennik M.H."/>
            <person name="Krawcyk A.O."/>
            <person name="De Jong A."/>
            <person name="Holsappel S."/>
            <person name="Eijlander R.T."/>
            <person name="Kuipers O.P."/>
        </authorList>
    </citation>
    <scope>NUCLEOTIDE SEQUENCE [LARGE SCALE GENOMIC DNA]</scope>
    <source>
        <strain evidence="1 2">B4119</strain>
    </source>
</reference>
<evidence type="ECO:0000313" key="1">
    <source>
        <dbReference type="EMBL" id="KYD16968.1"/>
    </source>
</evidence>
<accession>A0A150LXI2</accession>
<evidence type="ECO:0000313" key="2">
    <source>
        <dbReference type="Proteomes" id="UP000075455"/>
    </source>
</evidence>
<dbReference type="STRING" id="81408.B4119_3666"/>
<dbReference type="Proteomes" id="UP000075455">
    <property type="component" value="Unassembled WGS sequence"/>
</dbReference>
<name>A0A150LXI2_9BACL</name>
<organism evidence="1 2">
    <name type="scientific">Saccharococcus caldoxylosilyticus</name>
    <dbReference type="NCBI Taxonomy" id="81408"/>
    <lineage>
        <taxon>Bacteria</taxon>
        <taxon>Bacillati</taxon>
        <taxon>Bacillota</taxon>
        <taxon>Bacilli</taxon>
        <taxon>Bacillales</taxon>
        <taxon>Anoxybacillaceae</taxon>
        <taxon>Saccharococcus</taxon>
    </lineage>
</organism>
<dbReference type="AlphaFoldDB" id="A0A150LXI2"/>
<proteinExistence type="predicted"/>